<evidence type="ECO:0000313" key="3">
    <source>
        <dbReference type="Proteomes" id="UP000019184"/>
    </source>
</evidence>
<dbReference type="GO" id="GO:0051604">
    <property type="term" value="P:protein maturation"/>
    <property type="evidence" value="ECO:0007669"/>
    <property type="project" value="TreeGrafter"/>
</dbReference>
<sequence length="80" mass="8882">MCIAIPAQVIELRETSAVVERYGERLEVSLLLLEEAVALGDYLIIQAQRYAVRKIDPEEALESYRLFDEIIGATVADGTA</sequence>
<dbReference type="OrthoDB" id="9806017at2"/>
<dbReference type="PANTHER" id="PTHR35177">
    <property type="entry name" value="HYDROGENASE MATURATION FACTOR HYBG"/>
    <property type="match status" value="1"/>
</dbReference>
<evidence type="ECO:0000256" key="1">
    <source>
        <dbReference type="ARBA" id="ARBA00006018"/>
    </source>
</evidence>
<gene>
    <name evidence="2" type="ORF">BN874_1400034</name>
</gene>
<organism evidence="2 3">
    <name type="scientific">Candidatus Contendobacter odensis Run_B_J11</name>
    <dbReference type="NCBI Taxonomy" id="1400861"/>
    <lineage>
        <taxon>Bacteria</taxon>
        <taxon>Pseudomonadati</taxon>
        <taxon>Pseudomonadota</taxon>
        <taxon>Gammaproteobacteria</taxon>
        <taxon>Candidatus Competibacteraceae</taxon>
        <taxon>Candidatus Contendibacter</taxon>
    </lineage>
</organism>
<comment type="caution">
    <text evidence="2">The sequence shown here is derived from an EMBL/GenBank/DDBJ whole genome shotgun (WGS) entry which is preliminary data.</text>
</comment>
<dbReference type="Pfam" id="PF01455">
    <property type="entry name" value="HupF_HypC"/>
    <property type="match status" value="1"/>
</dbReference>
<comment type="similarity">
    <text evidence="1">Belongs to the HupF/HypC family.</text>
</comment>
<dbReference type="Gene3D" id="2.30.30.140">
    <property type="match status" value="1"/>
</dbReference>
<accession>A0A7U7J2B4</accession>
<dbReference type="InterPro" id="IPR019812">
    <property type="entry name" value="Hydgase_assmbl_chp_CS"/>
</dbReference>
<dbReference type="NCBIfam" id="TIGR00074">
    <property type="entry name" value="hypC_hupF"/>
    <property type="match status" value="1"/>
</dbReference>
<dbReference type="PANTHER" id="PTHR35177:SF2">
    <property type="entry name" value="HYDROGENASE MATURATION FACTOR HYBG"/>
    <property type="match status" value="1"/>
</dbReference>
<keyword evidence="3" id="KW-1185">Reference proteome</keyword>
<dbReference type="GO" id="GO:0005506">
    <property type="term" value="F:iron ion binding"/>
    <property type="evidence" value="ECO:0007669"/>
    <property type="project" value="TreeGrafter"/>
</dbReference>
<dbReference type="AlphaFoldDB" id="A0A7U7J2B4"/>
<name>A0A7U7J2B4_9GAMM</name>
<dbReference type="InterPro" id="IPR001109">
    <property type="entry name" value="Hydrogenase_HupF/HypC"/>
</dbReference>
<protein>
    <submittedName>
        <fullName evidence="2">Hydrogenase assembly chaperone hypC/hupF</fullName>
    </submittedName>
</protein>
<dbReference type="EMBL" id="CBTK010000047">
    <property type="protein sequence ID" value="CDH43975.1"/>
    <property type="molecule type" value="Genomic_DNA"/>
</dbReference>
<reference evidence="2 3" key="1">
    <citation type="journal article" date="2014" name="ISME J.">
        <title>Candidatus Competibacter-lineage genomes retrieved from metagenomes reveal functional metabolic diversity.</title>
        <authorList>
            <person name="McIlroy S.J."/>
            <person name="Albertsen M."/>
            <person name="Andresen E.K."/>
            <person name="Saunders A.M."/>
            <person name="Kristiansen R."/>
            <person name="Stokholm-Bjerregaard M."/>
            <person name="Nielsen K.L."/>
            <person name="Nielsen P.H."/>
        </authorList>
    </citation>
    <scope>NUCLEOTIDE SEQUENCE [LARGE SCALE GENOMIC DNA]</scope>
    <source>
        <strain evidence="2 3">Run_B_J11</strain>
    </source>
</reference>
<dbReference type="SUPFAM" id="SSF159127">
    <property type="entry name" value="HupF/HypC-like"/>
    <property type="match status" value="1"/>
</dbReference>
<dbReference type="PROSITE" id="PS01097">
    <property type="entry name" value="HUPF_HYPC"/>
    <property type="match status" value="1"/>
</dbReference>
<dbReference type="GO" id="GO:1902670">
    <property type="term" value="F:carbon dioxide binding"/>
    <property type="evidence" value="ECO:0007669"/>
    <property type="project" value="TreeGrafter"/>
</dbReference>
<dbReference type="RefSeq" id="WP_034431073.1">
    <property type="nucleotide sequence ID" value="NZ_CBTK010000047.1"/>
</dbReference>
<proteinExistence type="inferred from homology"/>
<evidence type="ECO:0000313" key="2">
    <source>
        <dbReference type="EMBL" id="CDH43975.1"/>
    </source>
</evidence>
<dbReference type="Proteomes" id="UP000019184">
    <property type="component" value="Unassembled WGS sequence"/>
</dbReference>